<dbReference type="Gene3D" id="3.40.630.30">
    <property type="match status" value="1"/>
</dbReference>
<dbReference type="EMBL" id="PVZF01000005">
    <property type="protein sequence ID" value="PRY15328.1"/>
    <property type="molecule type" value="Genomic_DNA"/>
</dbReference>
<keyword evidence="2" id="KW-0808">Transferase</keyword>
<dbReference type="InterPro" id="IPR000182">
    <property type="entry name" value="GNAT_dom"/>
</dbReference>
<dbReference type="CDD" id="cd04301">
    <property type="entry name" value="NAT_SF"/>
    <property type="match status" value="1"/>
</dbReference>
<gene>
    <name evidence="2" type="ORF">CLV37_105256</name>
</gene>
<dbReference type="Pfam" id="PF13508">
    <property type="entry name" value="Acetyltransf_7"/>
    <property type="match status" value="1"/>
</dbReference>
<reference evidence="2 3" key="1">
    <citation type="submission" date="2018-03" db="EMBL/GenBank/DDBJ databases">
        <title>Genomic Encyclopedia of Archaeal and Bacterial Type Strains, Phase II (KMG-II): from individual species to whole genera.</title>
        <authorList>
            <person name="Goeker M."/>
        </authorList>
    </citation>
    <scope>NUCLEOTIDE SEQUENCE [LARGE SCALE GENOMIC DNA]</scope>
    <source>
        <strain evidence="2 3">DSM 19711</strain>
    </source>
</reference>
<proteinExistence type="predicted"/>
<sequence>MGTGVWLPGSVLVTLPPSPPLTWSPARPEDGPALAELRATVLRPSLERLGRYDDVRVRERFLSGFAPERTQVLRGPAGPVGSLALRPAPDGVWLEHFYLDVPVQGRGVGTAALSAVTRAADASGTTVRLDVLQRSDARRLYERHGFVLDHEDPVDVFLVRAPRP</sequence>
<evidence type="ECO:0000259" key="1">
    <source>
        <dbReference type="PROSITE" id="PS51186"/>
    </source>
</evidence>
<dbReference type="InterPro" id="IPR016181">
    <property type="entry name" value="Acyl_CoA_acyltransferase"/>
</dbReference>
<keyword evidence="3" id="KW-1185">Reference proteome</keyword>
<dbReference type="AlphaFoldDB" id="A0A2T0R4M6"/>
<accession>A0A2T0R4M6</accession>
<name>A0A2T0R4M6_9ACTN</name>
<feature type="domain" description="N-acetyltransferase" evidence="1">
    <location>
        <begin position="21"/>
        <end position="164"/>
    </location>
</feature>
<dbReference type="GO" id="GO:0016747">
    <property type="term" value="F:acyltransferase activity, transferring groups other than amino-acyl groups"/>
    <property type="evidence" value="ECO:0007669"/>
    <property type="project" value="InterPro"/>
</dbReference>
<organism evidence="2 3">
    <name type="scientific">Kineococcus rhizosphaerae</name>
    <dbReference type="NCBI Taxonomy" id="559628"/>
    <lineage>
        <taxon>Bacteria</taxon>
        <taxon>Bacillati</taxon>
        <taxon>Actinomycetota</taxon>
        <taxon>Actinomycetes</taxon>
        <taxon>Kineosporiales</taxon>
        <taxon>Kineosporiaceae</taxon>
        <taxon>Kineococcus</taxon>
    </lineage>
</organism>
<dbReference type="PROSITE" id="PS51186">
    <property type="entry name" value="GNAT"/>
    <property type="match status" value="1"/>
</dbReference>
<comment type="caution">
    <text evidence="2">The sequence shown here is derived from an EMBL/GenBank/DDBJ whole genome shotgun (WGS) entry which is preliminary data.</text>
</comment>
<dbReference type="Proteomes" id="UP000238083">
    <property type="component" value="Unassembled WGS sequence"/>
</dbReference>
<evidence type="ECO:0000313" key="2">
    <source>
        <dbReference type="EMBL" id="PRY15328.1"/>
    </source>
</evidence>
<evidence type="ECO:0000313" key="3">
    <source>
        <dbReference type="Proteomes" id="UP000238083"/>
    </source>
</evidence>
<protein>
    <submittedName>
        <fullName evidence="2">Acetyltransferase (GNAT) family protein</fullName>
    </submittedName>
</protein>
<dbReference type="SUPFAM" id="SSF55729">
    <property type="entry name" value="Acyl-CoA N-acyltransferases (Nat)"/>
    <property type="match status" value="1"/>
</dbReference>